<proteinExistence type="predicted"/>
<dbReference type="Proteomes" id="UP000095286">
    <property type="component" value="Unplaced"/>
</dbReference>
<evidence type="ECO:0000313" key="1">
    <source>
        <dbReference type="Proteomes" id="UP000095286"/>
    </source>
</evidence>
<organism evidence="1 2">
    <name type="scientific">Rhabditophanes sp. KR3021</name>
    <dbReference type="NCBI Taxonomy" id="114890"/>
    <lineage>
        <taxon>Eukaryota</taxon>
        <taxon>Metazoa</taxon>
        <taxon>Ecdysozoa</taxon>
        <taxon>Nematoda</taxon>
        <taxon>Chromadorea</taxon>
        <taxon>Rhabditida</taxon>
        <taxon>Tylenchina</taxon>
        <taxon>Panagrolaimomorpha</taxon>
        <taxon>Strongyloidoidea</taxon>
        <taxon>Alloionematidae</taxon>
        <taxon>Rhabditophanes</taxon>
    </lineage>
</organism>
<accession>A0AC35UDH9</accession>
<dbReference type="WBParaSite" id="RSKR_0001038333.1">
    <property type="protein sequence ID" value="RSKR_0001038333.1"/>
    <property type="gene ID" value="RSKR_0001038333"/>
</dbReference>
<protein>
    <submittedName>
        <fullName evidence="2">PA2c domain-containing protein</fullName>
    </submittedName>
</protein>
<evidence type="ECO:0000313" key="2">
    <source>
        <dbReference type="WBParaSite" id="RSKR_0001038333.1"/>
    </source>
</evidence>
<reference evidence="2" key="1">
    <citation type="submission" date="2016-11" db="UniProtKB">
        <authorList>
            <consortium name="WormBaseParasite"/>
        </authorList>
    </citation>
    <scope>IDENTIFICATION</scope>
    <source>
        <strain evidence="2">KR3021</strain>
    </source>
</reference>
<name>A0AC35UDH9_9BILA</name>
<sequence>MDDDRYFSGIYVGCFDTAILYNNKYIGRGVDEKTMRANHAANNYSNPDYICESITGNFLSPDEYTHKLCGCDTDYCTRTLADKLTDNFYKIKNLSLPF</sequence>